<dbReference type="CDD" id="cd08513">
    <property type="entry name" value="PBP2_thermophilic_Hb8_like"/>
    <property type="match status" value="1"/>
</dbReference>
<comment type="similarity">
    <text evidence="1">Belongs to the bacterial solute-binding protein 5 family.</text>
</comment>
<dbReference type="PANTHER" id="PTHR30290:SF9">
    <property type="entry name" value="OLIGOPEPTIDE-BINDING PROTEIN APPA"/>
    <property type="match status" value="1"/>
</dbReference>
<dbReference type="PROSITE" id="PS51257">
    <property type="entry name" value="PROKAR_LIPOPROTEIN"/>
    <property type="match status" value="1"/>
</dbReference>
<evidence type="ECO:0000256" key="3">
    <source>
        <dbReference type="ARBA" id="ARBA00022729"/>
    </source>
</evidence>
<gene>
    <name evidence="5" type="ORF">NOCA230070</name>
</gene>
<dbReference type="GO" id="GO:0043190">
    <property type="term" value="C:ATP-binding cassette (ABC) transporter complex"/>
    <property type="evidence" value="ECO:0007669"/>
    <property type="project" value="InterPro"/>
</dbReference>
<dbReference type="Gene3D" id="3.40.190.10">
    <property type="entry name" value="Periplasmic binding protein-like II"/>
    <property type="match status" value="1"/>
</dbReference>
<dbReference type="InterPro" id="IPR000914">
    <property type="entry name" value="SBP_5_dom"/>
</dbReference>
<evidence type="ECO:0000256" key="2">
    <source>
        <dbReference type="ARBA" id="ARBA00022448"/>
    </source>
</evidence>
<protein>
    <recommendedName>
        <fullName evidence="4">Solute-binding protein family 5 domain-containing protein</fullName>
    </recommendedName>
</protein>
<dbReference type="Gene3D" id="3.10.105.10">
    <property type="entry name" value="Dipeptide-binding Protein, Domain 3"/>
    <property type="match status" value="1"/>
</dbReference>
<dbReference type="GO" id="GO:0042597">
    <property type="term" value="C:periplasmic space"/>
    <property type="evidence" value="ECO:0007669"/>
    <property type="project" value="UniProtKB-ARBA"/>
</dbReference>
<keyword evidence="3" id="KW-0732">Signal</keyword>
<dbReference type="InterPro" id="IPR039424">
    <property type="entry name" value="SBP_5"/>
</dbReference>
<dbReference type="PIRSF" id="PIRSF002741">
    <property type="entry name" value="MppA"/>
    <property type="match status" value="1"/>
</dbReference>
<dbReference type="GO" id="GO:1904680">
    <property type="term" value="F:peptide transmembrane transporter activity"/>
    <property type="evidence" value="ECO:0007669"/>
    <property type="project" value="TreeGrafter"/>
</dbReference>
<keyword evidence="2" id="KW-0813">Transport</keyword>
<dbReference type="AlphaFoldDB" id="A0A2P2C143"/>
<dbReference type="EMBL" id="CZKA01000023">
    <property type="protein sequence ID" value="CUR55738.1"/>
    <property type="molecule type" value="Genomic_DNA"/>
</dbReference>
<sequence length="558" mass="60187">MDTSLRRWAVIVSVLPLLLATACSSSPAKEGSQGVTPVKEGGQIVIGAEQEPDCTDWIATCAGSIWGTYIMQSATIPSVFNVREDGGSWVPEISSMMASEPTVEQAGDQQVVTYRLNPKAVWSDGEPITSADLKYTALQIRDSDDIFDRTGYDRIVGIDTPDPSTAVVTLDSSYAGWRTLFSSAYGVLPAHLLEGKDRAAIMKDGYSFSGGPWVIESWKRGVSVTLVPNENYWGEKPHLDKVIFQFLPDTAAAFQALRSGQVDALYPSPQLDALSQIEAGVPGTRSEIEPQSGNLEALWMNNEAFPFDSQAVRQAFAYSIDRPAIVKRLFGSLDLSEPAQSFLTPLVSTFASDDFSQYSLDLDKVEELMTADGWAKGGDGVWAKDGKAAEFTILTLAGNKRRDLTVQILQAQLAEAGFTMAIKTVTPADLFGKLAPAGDFQLGLYTLIDTYPDPALSASFDSKNIPTDANGNSGINFARANVPGLDDLLESVDTEVDEAKRIAASQEADQLIAEAVPSLPLQILPSVLLWSEKVGGPLSINPVQGPFWNLEEWGLAAE</sequence>
<organism evidence="5">
    <name type="scientific">metagenome</name>
    <dbReference type="NCBI Taxonomy" id="256318"/>
    <lineage>
        <taxon>unclassified sequences</taxon>
        <taxon>metagenomes</taxon>
    </lineage>
</organism>
<dbReference type="Pfam" id="PF00496">
    <property type="entry name" value="SBP_bac_5"/>
    <property type="match status" value="1"/>
</dbReference>
<evidence type="ECO:0000313" key="5">
    <source>
        <dbReference type="EMBL" id="CUR55738.1"/>
    </source>
</evidence>
<dbReference type="GO" id="GO:0015833">
    <property type="term" value="P:peptide transport"/>
    <property type="evidence" value="ECO:0007669"/>
    <property type="project" value="TreeGrafter"/>
</dbReference>
<evidence type="ECO:0000256" key="1">
    <source>
        <dbReference type="ARBA" id="ARBA00005695"/>
    </source>
</evidence>
<proteinExistence type="inferred from homology"/>
<dbReference type="SUPFAM" id="SSF53850">
    <property type="entry name" value="Periplasmic binding protein-like II"/>
    <property type="match status" value="1"/>
</dbReference>
<accession>A0A2P2C143</accession>
<reference evidence="5" key="1">
    <citation type="submission" date="2015-08" db="EMBL/GenBank/DDBJ databases">
        <authorList>
            <person name="Babu N.S."/>
            <person name="Beckwith C.J."/>
            <person name="Beseler K.G."/>
            <person name="Brison A."/>
            <person name="Carone J.V."/>
            <person name="Caskin T.P."/>
            <person name="Diamond M."/>
            <person name="Durham M.E."/>
            <person name="Foxe J.M."/>
            <person name="Go M."/>
            <person name="Henderson B.A."/>
            <person name="Jones I.B."/>
            <person name="McGettigan J.A."/>
            <person name="Micheletti S.J."/>
            <person name="Nasrallah M.E."/>
            <person name="Ortiz D."/>
            <person name="Piller C.R."/>
            <person name="Privatt S.R."/>
            <person name="Schneider S.L."/>
            <person name="Sharp S."/>
            <person name="Smith T.C."/>
            <person name="Stanton J.D."/>
            <person name="Ullery H.E."/>
            <person name="Wilson R.J."/>
            <person name="Serrano M.G."/>
            <person name="Buck G."/>
            <person name="Lee V."/>
            <person name="Wang Y."/>
            <person name="Carvalho R."/>
            <person name="Voegtly L."/>
            <person name="Shi R."/>
            <person name="Duckworth R."/>
            <person name="Johnson A."/>
            <person name="Loviza R."/>
            <person name="Walstead R."/>
            <person name="Shah Z."/>
            <person name="Kiflezghi M."/>
            <person name="Wade K."/>
            <person name="Ball S.L."/>
            <person name="Bradley K.W."/>
            <person name="Asai D.J."/>
            <person name="Bowman C.A."/>
            <person name="Russell D.A."/>
            <person name="Pope W.H."/>
            <person name="Jacobs-Sera D."/>
            <person name="Hendrix R.W."/>
            <person name="Hatfull G.F."/>
        </authorList>
    </citation>
    <scope>NUCLEOTIDE SEQUENCE</scope>
</reference>
<evidence type="ECO:0000259" key="4">
    <source>
        <dbReference type="Pfam" id="PF00496"/>
    </source>
</evidence>
<feature type="domain" description="Solute-binding protein family 5" evidence="4">
    <location>
        <begin position="97"/>
        <end position="455"/>
    </location>
</feature>
<dbReference type="PANTHER" id="PTHR30290">
    <property type="entry name" value="PERIPLASMIC BINDING COMPONENT OF ABC TRANSPORTER"/>
    <property type="match status" value="1"/>
</dbReference>
<name>A0A2P2C143_9ZZZZ</name>
<dbReference type="InterPro" id="IPR030678">
    <property type="entry name" value="Peptide/Ni-bd"/>
</dbReference>